<evidence type="ECO:0000313" key="1">
    <source>
        <dbReference type="EMBL" id="AYF01379.1"/>
    </source>
</evidence>
<gene>
    <name evidence="1" type="ORF">PY32053_01752</name>
</gene>
<evidence type="ECO:0000313" key="2">
    <source>
        <dbReference type="Proteomes" id="UP000272010"/>
    </source>
</evidence>
<dbReference type="EMBL" id="CP031078">
    <property type="protein sequence ID" value="AYF01379.1"/>
    <property type="molecule type" value="Genomic_DNA"/>
</dbReference>
<reference evidence="2" key="1">
    <citation type="submission" date="2018-07" db="EMBL/GenBank/DDBJ databases">
        <title>Genome Structure of the Opportunistic Pathogen Paracoccus yeei (Alphaproteobacteria) and Identification of Putative Virulence Factors.</title>
        <authorList>
            <person name="Lasek R."/>
            <person name="Szuplewska M."/>
            <person name="Mitura M."/>
            <person name="Decewicz P."/>
            <person name="Chmielowska C."/>
            <person name="Pawlot A."/>
            <person name="Sentkowska D."/>
            <person name="Czarnecki J."/>
            <person name="Bartosik D."/>
        </authorList>
    </citation>
    <scope>NUCLEOTIDE SEQUENCE [LARGE SCALE GENOMIC DNA]</scope>
    <source>
        <strain evidence="2">CCUG 32053</strain>
    </source>
</reference>
<sequence length="156" mass="16493">MSTAMMAAMPVPMAVAAVVVVVPVTMSVPAMVVVVPVAMVVVVVVAMVMVVVVAMVMPMAAVVVAAAVASVVLVLGSHSSTRYQTRPMHGVIGSPHRQSRQTFPFAQGRYPVRMDRRKLADCIETAPARNAPAPSCLICFNCLARRNAELVSTESF</sequence>
<protein>
    <submittedName>
        <fullName evidence="1">Uncharacterized protein</fullName>
    </submittedName>
</protein>
<accession>A0A386ULX1</accession>
<dbReference type="AlphaFoldDB" id="A0A386ULX1"/>
<proteinExistence type="predicted"/>
<organism evidence="1 2">
    <name type="scientific">Paracoccus yeei</name>
    <dbReference type="NCBI Taxonomy" id="147645"/>
    <lineage>
        <taxon>Bacteria</taxon>
        <taxon>Pseudomonadati</taxon>
        <taxon>Pseudomonadota</taxon>
        <taxon>Alphaproteobacteria</taxon>
        <taxon>Rhodobacterales</taxon>
        <taxon>Paracoccaceae</taxon>
        <taxon>Paracoccus</taxon>
    </lineage>
</organism>
<name>A0A386ULX1_9RHOB</name>
<dbReference type="Proteomes" id="UP000272010">
    <property type="component" value="Chromosome"/>
</dbReference>